<feature type="transmembrane region" description="Helical" evidence="6">
    <location>
        <begin position="57"/>
        <end position="78"/>
    </location>
</feature>
<organism evidence="7 8">
    <name type="scientific">Phoenix dactylifera</name>
    <name type="common">Date palm</name>
    <dbReference type="NCBI Taxonomy" id="42345"/>
    <lineage>
        <taxon>Eukaryota</taxon>
        <taxon>Viridiplantae</taxon>
        <taxon>Streptophyta</taxon>
        <taxon>Embryophyta</taxon>
        <taxon>Tracheophyta</taxon>
        <taxon>Spermatophyta</taxon>
        <taxon>Magnoliopsida</taxon>
        <taxon>Liliopsida</taxon>
        <taxon>Arecaceae</taxon>
        <taxon>Coryphoideae</taxon>
        <taxon>Phoeniceae</taxon>
        <taxon>Phoenix</taxon>
    </lineage>
</organism>
<comment type="similarity">
    <text evidence="2">Belongs to the TMEM45 family.</text>
</comment>
<evidence type="ECO:0000256" key="4">
    <source>
        <dbReference type="ARBA" id="ARBA00022989"/>
    </source>
</evidence>
<dbReference type="GO" id="GO:0016020">
    <property type="term" value="C:membrane"/>
    <property type="evidence" value="ECO:0007669"/>
    <property type="project" value="UniProtKB-SubCell"/>
</dbReference>
<feature type="transmembrane region" description="Helical" evidence="6">
    <location>
        <begin position="240"/>
        <end position="257"/>
    </location>
</feature>
<dbReference type="InterPro" id="IPR006904">
    <property type="entry name" value="DUF716"/>
</dbReference>
<name>A0A8B7C4Y9_PHODC</name>
<evidence type="ECO:0000313" key="7">
    <source>
        <dbReference type="Proteomes" id="UP000228380"/>
    </source>
</evidence>
<dbReference type="Pfam" id="PF04819">
    <property type="entry name" value="DUF716"/>
    <property type="match status" value="1"/>
</dbReference>
<feature type="transmembrane region" description="Helical" evidence="6">
    <location>
        <begin position="182"/>
        <end position="200"/>
    </location>
</feature>
<evidence type="ECO:0000256" key="6">
    <source>
        <dbReference type="SAM" id="Phobius"/>
    </source>
</evidence>
<sequence>MGTFIGHAVPALAFTLLGLWHSLNTIKTYKLKGPSHFASTTWFPLSTPIAILKHLELYLLFSFSIFAIILQLLDYPLFTFSFKPDNYEHATIFLHVAIYSSIALAVDVSSSSSEALLGLVGVLATSVFGQELFLLHFHSIDHAGLEGHYHWLLELIVAMSLLATAISTGFPTSFPAAVVRSASVLFQGLWFMVMGFALWVPGLVPAGCHATGSEGAGGHGAVACGTEQASRRAMALANLQFSWALAGVLVLTAYLCLRPEWKCMEYRQLECRGVDVSQVSGEGEGYKGVHASV</sequence>
<dbReference type="OrthoDB" id="551896at2759"/>
<evidence type="ECO:0000256" key="3">
    <source>
        <dbReference type="ARBA" id="ARBA00022692"/>
    </source>
</evidence>
<feature type="transmembrane region" description="Helical" evidence="6">
    <location>
        <begin position="115"/>
        <end position="137"/>
    </location>
</feature>
<accession>A0A8B7C4Y9</accession>
<proteinExistence type="inferred from homology"/>
<keyword evidence="7" id="KW-1185">Reference proteome</keyword>
<evidence type="ECO:0000313" key="8">
    <source>
        <dbReference type="RefSeq" id="XP_008791882.2"/>
    </source>
</evidence>
<keyword evidence="5 6" id="KW-0472">Membrane</keyword>
<feature type="transmembrane region" description="Helical" evidence="6">
    <location>
        <begin position="6"/>
        <end position="23"/>
    </location>
</feature>
<dbReference type="Proteomes" id="UP000228380">
    <property type="component" value="Chromosome 8"/>
</dbReference>
<comment type="subcellular location">
    <subcellularLocation>
        <location evidence="1">Membrane</location>
        <topology evidence="1">Multi-pass membrane protein</topology>
    </subcellularLocation>
</comment>
<dbReference type="RefSeq" id="XP_008791882.2">
    <property type="nucleotide sequence ID" value="XM_008793660.4"/>
</dbReference>
<gene>
    <name evidence="8" type="primary">LOC103708638</name>
</gene>
<protein>
    <submittedName>
        <fullName evidence="8">Transmembrane protein 45B</fullName>
    </submittedName>
</protein>
<keyword evidence="4 6" id="KW-1133">Transmembrane helix</keyword>
<feature type="transmembrane region" description="Helical" evidence="6">
    <location>
        <begin position="149"/>
        <end position="170"/>
    </location>
</feature>
<dbReference type="KEGG" id="pda:103708638"/>
<evidence type="ECO:0000256" key="5">
    <source>
        <dbReference type="ARBA" id="ARBA00023136"/>
    </source>
</evidence>
<dbReference type="PANTHER" id="PTHR46285">
    <property type="entry name" value="PROTEINASE INHIBITOR I4, SERPIN (DUF716)-RELATED"/>
    <property type="match status" value="1"/>
</dbReference>
<evidence type="ECO:0000256" key="2">
    <source>
        <dbReference type="ARBA" id="ARBA00006948"/>
    </source>
</evidence>
<keyword evidence="3 6" id="KW-0812">Transmembrane</keyword>
<feature type="transmembrane region" description="Helical" evidence="6">
    <location>
        <begin position="90"/>
        <end position="108"/>
    </location>
</feature>
<dbReference type="PANTHER" id="PTHR46285:SF13">
    <property type="entry name" value="OS02G0167775 PROTEIN"/>
    <property type="match status" value="1"/>
</dbReference>
<evidence type="ECO:0000256" key="1">
    <source>
        <dbReference type="ARBA" id="ARBA00004141"/>
    </source>
</evidence>
<reference evidence="7" key="1">
    <citation type="journal article" date="2019" name="Nat. Commun.">
        <title>Genome-wide association mapping of date palm fruit traits.</title>
        <authorList>
            <person name="Hazzouri K.M."/>
            <person name="Gros-Balthazard M."/>
            <person name="Flowers J.M."/>
            <person name="Copetti D."/>
            <person name="Lemansour A."/>
            <person name="Lebrun M."/>
            <person name="Masmoudi K."/>
            <person name="Ferrand S."/>
            <person name="Dhar M.I."/>
            <person name="Fresquez Z.A."/>
            <person name="Rosas U."/>
            <person name="Zhang J."/>
            <person name="Talag J."/>
            <person name="Lee S."/>
            <person name="Kudrna D."/>
            <person name="Powell R.F."/>
            <person name="Leitch I.J."/>
            <person name="Krueger R.R."/>
            <person name="Wing R.A."/>
            <person name="Amiri K.M.A."/>
            <person name="Purugganan M.D."/>
        </authorList>
    </citation>
    <scope>NUCLEOTIDE SEQUENCE [LARGE SCALE GENOMIC DNA]</scope>
    <source>
        <strain evidence="7">cv. Khalas</strain>
    </source>
</reference>
<dbReference type="GeneID" id="103708638"/>
<dbReference type="AlphaFoldDB" id="A0A8B7C4Y9"/>
<reference evidence="8" key="2">
    <citation type="submission" date="2025-08" db="UniProtKB">
        <authorList>
            <consortium name="RefSeq"/>
        </authorList>
    </citation>
    <scope>IDENTIFICATION</scope>
    <source>
        <tissue evidence="8">Young leaves</tissue>
    </source>
</reference>